<dbReference type="PROSITE" id="PS51013">
    <property type="entry name" value="PANNEXIN"/>
    <property type="match status" value="1"/>
</dbReference>
<dbReference type="GO" id="GO:0005921">
    <property type="term" value="C:gap junction"/>
    <property type="evidence" value="ECO:0007669"/>
    <property type="project" value="UniProtKB-UniRule"/>
</dbReference>
<dbReference type="STRING" id="10195.A0A3M7QI28"/>
<sequence>MEFLLEKLSESPQKSYNDFSNDRLLGSISTFGLFYSSPINCWVPAELKRYEKFINKYCWINGTYYADSKYELDVLTVWHFLTQYLFDYDLYNLVMPVQIPIHLLPNKVHSFHYLSSMILPNRLENIEIAVRLNRKFRHLNLKNYSNAIYLTSDTDSHLSSFLNRMKNSNLILSYIFVKLLICGITIGIFSAMNSLMITQETEFLYLKEAISHFFSGDPEINAYHSKVFPKVAVCEVRIKESDAIATNHLYTFECVLPYNLFNEKIYLVLYLWITLVLIPIKIKSNYEFSVKHLEFCENFNPKKDGFLLQLFIQYYLYSNDYLSQIRIMLWCLNSCLDFKT</sequence>
<dbReference type="Proteomes" id="UP000276133">
    <property type="component" value="Unassembled WGS sequence"/>
</dbReference>
<dbReference type="PANTHER" id="PTHR11893">
    <property type="entry name" value="INNEXIN"/>
    <property type="match status" value="1"/>
</dbReference>
<feature type="transmembrane region" description="Helical" evidence="9">
    <location>
        <begin position="265"/>
        <end position="282"/>
    </location>
</feature>
<dbReference type="GO" id="GO:0005886">
    <property type="term" value="C:plasma membrane"/>
    <property type="evidence" value="ECO:0007669"/>
    <property type="project" value="UniProtKB-SubCell"/>
</dbReference>
<evidence type="ECO:0000256" key="7">
    <source>
        <dbReference type="ARBA" id="ARBA00023136"/>
    </source>
</evidence>
<keyword evidence="8 9" id="KW-0407">Ion channel</keyword>
<reference evidence="10 11" key="1">
    <citation type="journal article" date="2018" name="Sci. Rep.">
        <title>Genomic signatures of local adaptation to the degree of environmental predictability in rotifers.</title>
        <authorList>
            <person name="Franch-Gras L."/>
            <person name="Hahn C."/>
            <person name="Garcia-Roger E.M."/>
            <person name="Carmona M.J."/>
            <person name="Serra M."/>
            <person name="Gomez A."/>
        </authorList>
    </citation>
    <scope>NUCLEOTIDE SEQUENCE [LARGE SCALE GENOMIC DNA]</scope>
    <source>
        <strain evidence="10">HYR1</strain>
    </source>
</reference>
<organism evidence="10 11">
    <name type="scientific">Brachionus plicatilis</name>
    <name type="common">Marine rotifer</name>
    <name type="synonym">Brachionus muelleri</name>
    <dbReference type="NCBI Taxonomy" id="10195"/>
    <lineage>
        <taxon>Eukaryota</taxon>
        <taxon>Metazoa</taxon>
        <taxon>Spiralia</taxon>
        <taxon>Gnathifera</taxon>
        <taxon>Rotifera</taxon>
        <taxon>Eurotatoria</taxon>
        <taxon>Monogononta</taxon>
        <taxon>Pseudotrocha</taxon>
        <taxon>Ploima</taxon>
        <taxon>Brachionidae</taxon>
        <taxon>Brachionus</taxon>
    </lineage>
</organism>
<evidence type="ECO:0000256" key="4">
    <source>
        <dbReference type="ARBA" id="ARBA00022692"/>
    </source>
</evidence>
<evidence type="ECO:0000256" key="5">
    <source>
        <dbReference type="ARBA" id="ARBA00022989"/>
    </source>
</evidence>
<dbReference type="EMBL" id="REGN01006116">
    <property type="protein sequence ID" value="RNA10794.1"/>
    <property type="molecule type" value="Genomic_DNA"/>
</dbReference>
<evidence type="ECO:0000256" key="2">
    <source>
        <dbReference type="ARBA" id="ARBA00022448"/>
    </source>
</evidence>
<dbReference type="PRINTS" id="PR01262">
    <property type="entry name" value="INNEXIN"/>
</dbReference>
<comment type="function">
    <text evidence="9">Structural component of the gap junctions.</text>
</comment>
<comment type="caution">
    <text evidence="9">Lacks conserved residue(s) required for the propagation of feature annotation.</text>
</comment>
<keyword evidence="6 9" id="KW-0406">Ion transport</keyword>
<protein>
    <recommendedName>
        <fullName evidence="9">Innexin</fullName>
    </recommendedName>
</protein>
<evidence type="ECO:0000256" key="9">
    <source>
        <dbReference type="RuleBase" id="RU010713"/>
    </source>
</evidence>
<evidence type="ECO:0000256" key="8">
    <source>
        <dbReference type="ARBA" id="ARBA00023303"/>
    </source>
</evidence>
<name>A0A3M7QI28_BRAPC</name>
<comment type="similarity">
    <text evidence="9">Belongs to the pannexin family.</text>
</comment>
<keyword evidence="7 9" id="KW-0472">Membrane</keyword>
<feature type="transmembrane region" description="Helical" evidence="9">
    <location>
        <begin position="171"/>
        <end position="192"/>
    </location>
</feature>
<keyword evidence="3" id="KW-1003">Cell membrane</keyword>
<dbReference type="AlphaFoldDB" id="A0A3M7QI28"/>
<dbReference type="Pfam" id="PF00876">
    <property type="entry name" value="Innexin"/>
    <property type="match status" value="1"/>
</dbReference>
<dbReference type="InterPro" id="IPR000990">
    <property type="entry name" value="Innexin"/>
</dbReference>
<proteinExistence type="inferred from homology"/>
<evidence type="ECO:0000256" key="3">
    <source>
        <dbReference type="ARBA" id="ARBA00022475"/>
    </source>
</evidence>
<accession>A0A3M7QI28</accession>
<keyword evidence="4 9" id="KW-0812">Transmembrane</keyword>
<dbReference type="OrthoDB" id="5867527at2759"/>
<evidence type="ECO:0000256" key="6">
    <source>
        <dbReference type="ARBA" id="ARBA00023065"/>
    </source>
</evidence>
<keyword evidence="5 9" id="KW-1133">Transmembrane helix</keyword>
<comment type="caution">
    <text evidence="10">The sequence shown here is derived from an EMBL/GenBank/DDBJ whole genome shotgun (WGS) entry which is preliminary data.</text>
</comment>
<dbReference type="GO" id="GO:0034220">
    <property type="term" value="P:monoatomic ion transmembrane transport"/>
    <property type="evidence" value="ECO:0007669"/>
    <property type="project" value="UniProtKB-KW"/>
</dbReference>
<evidence type="ECO:0000256" key="1">
    <source>
        <dbReference type="ARBA" id="ARBA00004651"/>
    </source>
</evidence>
<evidence type="ECO:0000313" key="10">
    <source>
        <dbReference type="EMBL" id="RNA10794.1"/>
    </source>
</evidence>
<gene>
    <name evidence="9" type="primary">inx</name>
    <name evidence="10" type="ORF">BpHYR1_029851</name>
</gene>
<dbReference type="PANTHER" id="PTHR11893:SF36">
    <property type="entry name" value="INNEXIN-5"/>
    <property type="match status" value="1"/>
</dbReference>
<evidence type="ECO:0000313" key="11">
    <source>
        <dbReference type="Proteomes" id="UP000276133"/>
    </source>
</evidence>
<keyword evidence="2 9" id="KW-0813">Transport</keyword>
<comment type="subcellular location">
    <subcellularLocation>
        <location evidence="1 9">Cell membrane</location>
        <topology evidence="1 9">Multi-pass membrane protein</topology>
    </subcellularLocation>
</comment>
<keyword evidence="11" id="KW-1185">Reference proteome</keyword>